<evidence type="ECO:0000313" key="2">
    <source>
        <dbReference type="Proteomes" id="UP000654075"/>
    </source>
</evidence>
<organism evidence="1 2">
    <name type="scientific">Polarella glacialis</name>
    <name type="common">Dinoflagellate</name>
    <dbReference type="NCBI Taxonomy" id="89957"/>
    <lineage>
        <taxon>Eukaryota</taxon>
        <taxon>Sar</taxon>
        <taxon>Alveolata</taxon>
        <taxon>Dinophyceae</taxon>
        <taxon>Suessiales</taxon>
        <taxon>Suessiaceae</taxon>
        <taxon>Polarella</taxon>
    </lineage>
</organism>
<feature type="non-terminal residue" evidence="1">
    <location>
        <position position="199"/>
    </location>
</feature>
<evidence type="ECO:0000313" key="1">
    <source>
        <dbReference type="EMBL" id="CAE8584250.1"/>
    </source>
</evidence>
<sequence length="199" mass="22220">AYGPAKHCHAVELFAWIDVDSEQDLAKQKVSLRDAERRGEPLRHLTRLRRSVATEHGERMVQAALETFLNKEALPLRALWQQCAVVAEALSSRSWRRGSELLSAVTGFGGGQGTHAAEILRDLFSTRVLDSCTDLGTWAPLDVPTRRCLNRLAGREPGAEPPPGQLLDELLEVYRKRQHFWPGDILGQASVELLLPDLR</sequence>
<dbReference type="AlphaFoldDB" id="A0A813D6W2"/>
<comment type="caution">
    <text evidence="1">The sequence shown here is derived from an EMBL/GenBank/DDBJ whole genome shotgun (WGS) entry which is preliminary data.</text>
</comment>
<reference evidence="1" key="1">
    <citation type="submission" date="2021-02" db="EMBL/GenBank/DDBJ databases">
        <authorList>
            <person name="Dougan E. K."/>
            <person name="Rhodes N."/>
            <person name="Thang M."/>
            <person name="Chan C."/>
        </authorList>
    </citation>
    <scope>NUCLEOTIDE SEQUENCE</scope>
</reference>
<proteinExistence type="predicted"/>
<keyword evidence="2" id="KW-1185">Reference proteome</keyword>
<name>A0A813D6W2_POLGL</name>
<gene>
    <name evidence="1" type="ORF">PGLA1383_LOCUS3186</name>
</gene>
<dbReference type="EMBL" id="CAJNNV010001078">
    <property type="protein sequence ID" value="CAE8584250.1"/>
    <property type="molecule type" value="Genomic_DNA"/>
</dbReference>
<feature type="non-terminal residue" evidence="1">
    <location>
        <position position="1"/>
    </location>
</feature>
<dbReference type="Proteomes" id="UP000654075">
    <property type="component" value="Unassembled WGS sequence"/>
</dbReference>
<accession>A0A813D6W2</accession>
<protein>
    <submittedName>
        <fullName evidence="1">Uncharacterized protein</fullName>
    </submittedName>
</protein>